<protein>
    <submittedName>
        <fullName evidence="2">Uncharacterized protein</fullName>
    </submittedName>
</protein>
<keyword evidence="1" id="KW-0611">Plant defense</keyword>
<evidence type="ECO:0000256" key="1">
    <source>
        <dbReference type="ARBA" id="ARBA00022821"/>
    </source>
</evidence>
<dbReference type="EMBL" id="JBBPBK010000003">
    <property type="protein sequence ID" value="KAK9289210.1"/>
    <property type="molecule type" value="Genomic_DNA"/>
</dbReference>
<dbReference type="InterPro" id="IPR032675">
    <property type="entry name" value="LRR_dom_sf"/>
</dbReference>
<dbReference type="Gene3D" id="3.80.10.10">
    <property type="entry name" value="Ribonuclease Inhibitor"/>
    <property type="match status" value="1"/>
</dbReference>
<dbReference type="PANTHER" id="PTHR36766">
    <property type="entry name" value="PLANT BROAD-SPECTRUM MILDEW RESISTANCE PROTEIN RPW8"/>
    <property type="match status" value="1"/>
</dbReference>
<evidence type="ECO:0000313" key="2">
    <source>
        <dbReference type="EMBL" id="KAK9289210.1"/>
    </source>
</evidence>
<dbReference type="SUPFAM" id="SSF52047">
    <property type="entry name" value="RNI-like"/>
    <property type="match status" value="1"/>
</dbReference>
<proteinExistence type="predicted"/>
<sequence>MESINGFTSLRELQIACCDAITSLPRGPEFCTSLEELIIQRCSNLMSFPESDLRGLRYLSSLIIAECGKLKGLPEGLQCLTRLEKLFIDGFWEELNSFPNFDGYPTTSPTSTARVVRMA</sequence>
<reference evidence="2 3" key="1">
    <citation type="journal article" date="2024" name="Plant J.">
        <title>Genome sequences and population genomics reveal climatic adaptation and genomic divergence between two closely related sweetgum species.</title>
        <authorList>
            <person name="Xu W.Q."/>
            <person name="Ren C.Q."/>
            <person name="Zhang X.Y."/>
            <person name="Comes H.P."/>
            <person name="Liu X.H."/>
            <person name="Li Y.G."/>
            <person name="Kettle C.J."/>
            <person name="Jalonen R."/>
            <person name="Gaisberger H."/>
            <person name="Ma Y.Z."/>
            <person name="Qiu Y.X."/>
        </authorList>
    </citation>
    <scope>NUCLEOTIDE SEQUENCE [LARGE SCALE GENOMIC DNA]</scope>
    <source>
        <strain evidence="2">Hangzhou</strain>
    </source>
</reference>
<name>A0AAP0X8D3_LIQFO</name>
<organism evidence="2 3">
    <name type="scientific">Liquidambar formosana</name>
    <name type="common">Formosan gum</name>
    <dbReference type="NCBI Taxonomy" id="63359"/>
    <lineage>
        <taxon>Eukaryota</taxon>
        <taxon>Viridiplantae</taxon>
        <taxon>Streptophyta</taxon>
        <taxon>Embryophyta</taxon>
        <taxon>Tracheophyta</taxon>
        <taxon>Spermatophyta</taxon>
        <taxon>Magnoliopsida</taxon>
        <taxon>eudicotyledons</taxon>
        <taxon>Gunneridae</taxon>
        <taxon>Pentapetalae</taxon>
        <taxon>Saxifragales</taxon>
        <taxon>Altingiaceae</taxon>
        <taxon>Liquidambar</taxon>
    </lineage>
</organism>
<dbReference type="GO" id="GO:0006952">
    <property type="term" value="P:defense response"/>
    <property type="evidence" value="ECO:0007669"/>
    <property type="project" value="UniProtKB-KW"/>
</dbReference>
<dbReference type="PANTHER" id="PTHR36766:SF40">
    <property type="entry name" value="DISEASE RESISTANCE PROTEIN RGA3"/>
    <property type="match status" value="1"/>
</dbReference>
<evidence type="ECO:0000313" key="3">
    <source>
        <dbReference type="Proteomes" id="UP001415857"/>
    </source>
</evidence>
<comment type="caution">
    <text evidence="2">The sequence shown here is derived from an EMBL/GenBank/DDBJ whole genome shotgun (WGS) entry which is preliminary data.</text>
</comment>
<gene>
    <name evidence="2" type="ORF">L1049_017684</name>
</gene>
<dbReference type="Proteomes" id="UP001415857">
    <property type="component" value="Unassembled WGS sequence"/>
</dbReference>
<keyword evidence="3" id="KW-1185">Reference proteome</keyword>
<accession>A0AAP0X8D3</accession>
<dbReference type="AlphaFoldDB" id="A0AAP0X8D3"/>